<protein>
    <recommendedName>
        <fullName evidence="3">C-type lectin domain-containing protein</fullName>
    </recommendedName>
</protein>
<evidence type="ECO:0000313" key="5">
    <source>
        <dbReference type="Proteomes" id="UP001328107"/>
    </source>
</evidence>
<dbReference type="SUPFAM" id="SSF56436">
    <property type="entry name" value="C-type lectin-like"/>
    <property type="match status" value="2"/>
</dbReference>
<dbReference type="PANTHER" id="PTHR22991:SF40">
    <property type="entry name" value="PROTEIN CBG13490"/>
    <property type="match status" value="1"/>
</dbReference>
<dbReference type="EMBL" id="BTRK01000006">
    <property type="protein sequence ID" value="GMR59970.1"/>
    <property type="molecule type" value="Genomic_DNA"/>
</dbReference>
<feature type="non-terminal residue" evidence="4">
    <location>
        <position position="1"/>
    </location>
</feature>
<feature type="domain" description="C-type lectin" evidence="3">
    <location>
        <begin position="166"/>
        <end position="278"/>
    </location>
</feature>
<dbReference type="Gene3D" id="3.10.100.10">
    <property type="entry name" value="Mannose-Binding Protein A, subunit A"/>
    <property type="match status" value="2"/>
</dbReference>
<proteinExistence type="predicted"/>
<dbReference type="Pfam" id="PF00059">
    <property type="entry name" value="Lectin_C"/>
    <property type="match status" value="2"/>
</dbReference>
<evidence type="ECO:0000256" key="2">
    <source>
        <dbReference type="SAM" id="SignalP"/>
    </source>
</evidence>
<organism evidence="4 5">
    <name type="scientific">Pristionchus mayeri</name>
    <dbReference type="NCBI Taxonomy" id="1317129"/>
    <lineage>
        <taxon>Eukaryota</taxon>
        <taxon>Metazoa</taxon>
        <taxon>Ecdysozoa</taxon>
        <taxon>Nematoda</taxon>
        <taxon>Chromadorea</taxon>
        <taxon>Rhabditida</taxon>
        <taxon>Rhabditina</taxon>
        <taxon>Diplogasteromorpha</taxon>
        <taxon>Diplogasteroidea</taxon>
        <taxon>Neodiplogasteridae</taxon>
        <taxon>Pristionchus</taxon>
    </lineage>
</organism>
<sequence>ALLLGLILLLFSVHRAESLVCQWGYNVTIGNRCYKIEYIEHGLEKGDARARCAKENALLPSIHSQEENVALVAARDLQCLDCFAFLGIECTEEGKLGWEDATPLNYTHFWPGSDMKHCDPKTFESTDDYILTDKGYWRDFADGSSVGALICQQVNTESGCGDFDEFNDGCFKVFAGSRMKWEEAEGHCKENGGHLGSLHDDKTSDFVRRSAVSLGVVEPIYIGLHRTESGVEWTDGSQVDYGNFASSTEGNCTVLHAEKVEGLWTWTGCDEERTFVCERKKTTGYHHNA</sequence>
<name>A0AAN5IDE5_9BILA</name>
<dbReference type="InterPro" id="IPR016187">
    <property type="entry name" value="CTDL_fold"/>
</dbReference>
<dbReference type="CDD" id="cd00037">
    <property type="entry name" value="CLECT"/>
    <property type="match status" value="2"/>
</dbReference>
<dbReference type="PROSITE" id="PS50041">
    <property type="entry name" value="C_TYPE_LECTIN_2"/>
    <property type="match status" value="2"/>
</dbReference>
<dbReference type="PANTHER" id="PTHR22991">
    <property type="entry name" value="PROTEIN CBG13490"/>
    <property type="match status" value="1"/>
</dbReference>
<keyword evidence="2" id="KW-0732">Signal</keyword>
<feature type="signal peptide" evidence="2">
    <location>
        <begin position="1"/>
        <end position="18"/>
    </location>
</feature>
<feature type="chain" id="PRO_5042810782" description="C-type lectin domain-containing protein" evidence="2">
    <location>
        <begin position="19"/>
        <end position="289"/>
    </location>
</feature>
<dbReference type="AlphaFoldDB" id="A0AAN5IDE5"/>
<dbReference type="InterPro" id="IPR050976">
    <property type="entry name" value="Snaclec"/>
</dbReference>
<gene>
    <name evidence="4" type="ORF">PMAYCL1PPCAC_30165</name>
</gene>
<keyword evidence="1" id="KW-1015">Disulfide bond</keyword>
<evidence type="ECO:0000259" key="3">
    <source>
        <dbReference type="PROSITE" id="PS50041"/>
    </source>
</evidence>
<accession>A0AAN5IDE5</accession>
<dbReference type="InterPro" id="IPR001304">
    <property type="entry name" value="C-type_lectin-like"/>
</dbReference>
<dbReference type="SMART" id="SM00034">
    <property type="entry name" value="CLECT"/>
    <property type="match status" value="2"/>
</dbReference>
<evidence type="ECO:0000256" key="1">
    <source>
        <dbReference type="ARBA" id="ARBA00023157"/>
    </source>
</evidence>
<dbReference type="InterPro" id="IPR016186">
    <property type="entry name" value="C-type_lectin-like/link_sf"/>
</dbReference>
<dbReference type="Proteomes" id="UP001328107">
    <property type="component" value="Unassembled WGS sequence"/>
</dbReference>
<evidence type="ECO:0000313" key="4">
    <source>
        <dbReference type="EMBL" id="GMR59970.1"/>
    </source>
</evidence>
<comment type="caution">
    <text evidence="4">The sequence shown here is derived from an EMBL/GenBank/DDBJ whole genome shotgun (WGS) entry which is preliminary data.</text>
</comment>
<feature type="domain" description="C-type lectin" evidence="3">
    <location>
        <begin position="29"/>
        <end position="139"/>
    </location>
</feature>
<reference evidence="5" key="1">
    <citation type="submission" date="2022-10" db="EMBL/GenBank/DDBJ databases">
        <title>Genome assembly of Pristionchus species.</title>
        <authorList>
            <person name="Yoshida K."/>
            <person name="Sommer R.J."/>
        </authorList>
    </citation>
    <scope>NUCLEOTIDE SEQUENCE [LARGE SCALE GENOMIC DNA]</scope>
    <source>
        <strain evidence="5">RS5460</strain>
    </source>
</reference>
<keyword evidence="5" id="KW-1185">Reference proteome</keyword>